<comment type="similarity">
    <text evidence="1">Belongs to the UPF0311 family.</text>
</comment>
<evidence type="ECO:0000313" key="3">
    <source>
        <dbReference type="Proteomes" id="UP000285908"/>
    </source>
</evidence>
<protein>
    <recommendedName>
        <fullName evidence="1">UPF0311 protein EKE94_11690</fullName>
    </recommendedName>
</protein>
<dbReference type="OrthoDB" id="5294829at2"/>
<dbReference type="EMBL" id="RQXX01000003">
    <property type="protein sequence ID" value="RVV98110.1"/>
    <property type="molecule type" value="Genomic_DNA"/>
</dbReference>
<proteinExistence type="inferred from homology"/>
<dbReference type="PANTHER" id="PTHR37315:SF1">
    <property type="entry name" value="UPF0311 PROTEIN BLR7842"/>
    <property type="match status" value="1"/>
</dbReference>
<sequence length="152" mass="16877">MIEPPRLRLTCQIDAELGPPMERGTVSGAVHRIIPIIGGTVSGERISGRVLNLGADWQMVHDSHAELDTRYGLETDDGALIDIRNFGLRHGPPEVLAALARGEPVAPEAYYMRTHPRLHSADPRYAWVNRTIFLGTGERYKEAVRIGIFEVL</sequence>
<dbReference type="Pfam" id="PF11578">
    <property type="entry name" value="DUF3237"/>
    <property type="match status" value="1"/>
</dbReference>
<dbReference type="InterPro" id="IPR020915">
    <property type="entry name" value="UPF0311"/>
</dbReference>
<dbReference type="PANTHER" id="PTHR37315">
    <property type="entry name" value="UPF0311 PROTEIN BLR7842"/>
    <property type="match status" value="1"/>
</dbReference>
<organism evidence="2 3">
    <name type="scientific">Mesobaculum littorinae</name>
    <dbReference type="NCBI Taxonomy" id="2486419"/>
    <lineage>
        <taxon>Bacteria</taxon>
        <taxon>Pseudomonadati</taxon>
        <taxon>Pseudomonadota</taxon>
        <taxon>Alphaproteobacteria</taxon>
        <taxon>Rhodobacterales</taxon>
        <taxon>Roseobacteraceae</taxon>
        <taxon>Mesobaculum</taxon>
    </lineage>
</organism>
<dbReference type="Gene3D" id="2.40.160.20">
    <property type="match status" value="1"/>
</dbReference>
<reference evidence="2 3" key="1">
    <citation type="submission" date="2018-11" db="EMBL/GenBank/DDBJ databases">
        <title>Mesobaculum littorinae gen. nov., sp. nov., isolated from Littorina scabra that represents a novel genus of the order Rhodobacteraceae.</title>
        <authorList>
            <person name="Li F."/>
        </authorList>
    </citation>
    <scope>NUCLEOTIDE SEQUENCE [LARGE SCALE GENOMIC DNA]</scope>
    <source>
        <strain evidence="2 3">M0103</strain>
    </source>
</reference>
<dbReference type="RefSeq" id="WP_127906776.1">
    <property type="nucleotide sequence ID" value="NZ_RQXX01000003.1"/>
</dbReference>
<comment type="caution">
    <text evidence="2">The sequence shown here is derived from an EMBL/GenBank/DDBJ whole genome shotgun (WGS) entry which is preliminary data.</text>
</comment>
<evidence type="ECO:0000313" key="2">
    <source>
        <dbReference type="EMBL" id="RVV98110.1"/>
    </source>
</evidence>
<gene>
    <name evidence="2" type="ORF">EKE94_11690</name>
</gene>
<accession>A0A438AHD0</accession>
<keyword evidence="3" id="KW-1185">Reference proteome</keyword>
<dbReference type="HAMAP" id="MF_00775">
    <property type="entry name" value="UPF0311"/>
    <property type="match status" value="1"/>
</dbReference>
<dbReference type="AlphaFoldDB" id="A0A438AHD0"/>
<dbReference type="Proteomes" id="UP000285908">
    <property type="component" value="Unassembled WGS sequence"/>
</dbReference>
<name>A0A438AHD0_9RHOB</name>
<evidence type="ECO:0000256" key="1">
    <source>
        <dbReference type="HAMAP-Rule" id="MF_00775"/>
    </source>
</evidence>